<evidence type="ECO:0000313" key="2">
    <source>
        <dbReference type="Proteomes" id="UP000053660"/>
    </source>
</evidence>
<dbReference type="InterPro" id="IPR029044">
    <property type="entry name" value="Nucleotide-diphossugar_trans"/>
</dbReference>
<reference evidence="1 2" key="1">
    <citation type="submission" date="2014-03" db="EMBL/GenBank/DDBJ databases">
        <title>Draft genome of the hookworm Oesophagostomum dentatum.</title>
        <authorList>
            <person name="Mitreva M."/>
        </authorList>
    </citation>
    <scope>NUCLEOTIDE SEQUENCE [LARGE SCALE GENOMIC DNA]</scope>
    <source>
        <strain evidence="1 2">OD-Hann</strain>
    </source>
</reference>
<gene>
    <name evidence="1" type="ORF">OESDEN_05628</name>
</gene>
<dbReference type="AlphaFoldDB" id="A0A0B1TF28"/>
<evidence type="ECO:0008006" key="3">
    <source>
        <dbReference type="Google" id="ProtNLM"/>
    </source>
</evidence>
<dbReference type="OrthoDB" id="407658at2759"/>
<dbReference type="Pfam" id="PF03314">
    <property type="entry name" value="DUF273"/>
    <property type="match status" value="1"/>
</dbReference>
<keyword evidence="2" id="KW-1185">Reference proteome</keyword>
<accession>A0A0B1TF28</accession>
<dbReference type="EMBL" id="KN550325">
    <property type="protein sequence ID" value="KHJ94437.1"/>
    <property type="molecule type" value="Genomic_DNA"/>
</dbReference>
<sequence>MHLWPVSRIGRNNRFKLLICVLVLLLLLLVEEVNMGTGFIAAMNYYAKEVVIPIDVVRESNISVGIVVVVQNGNNKDQYQQAQDTVGCYAAHHGYQFHYVNVEENASLSTTCPHKDFMFQRHCVVAHLMSSWKESWLLFLDADMAVVNPNHLIEEYIPSDPNTHIVFYNRIFNHEVMAGSYLIRNSKISHDFLIHWSNYEFILPKSFHGSDNGAIHSVIVSFELPKLKNDREKCEKIWATSKRKDRMQFARWHSPLVDQVWNMSLCGTSKSFMNWRYKDSFIKSVDVIQKSLEETVKKIGRDFDSIKETL</sequence>
<organism evidence="1 2">
    <name type="scientific">Oesophagostomum dentatum</name>
    <name type="common">Nodular worm</name>
    <dbReference type="NCBI Taxonomy" id="61180"/>
    <lineage>
        <taxon>Eukaryota</taxon>
        <taxon>Metazoa</taxon>
        <taxon>Ecdysozoa</taxon>
        <taxon>Nematoda</taxon>
        <taxon>Chromadorea</taxon>
        <taxon>Rhabditida</taxon>
        <taxon>Rhabditina</taxon>
        <taxon>Rhabditomorpha</taxon>
        <taxon>Strongyloidea</taxon>
        <taxon>Strongylidae</taxon>
        <taxon>Oesophagostomum</taxon>
    </lineage>
</organism>
<dbReference type="InterPro" id="IPR004988">
    <property type="entry name" value="DUF273"/>
</dbReference>
<dbReference type="PANTHER" id="PTHR31562">
    <property type="entry name" value="PROTEIN CBG18972"/>
    <property type="match status" value="1"/>
</dbReference>
<dbReference type="Proteomes" id="UP000053660">
    <property type="component" value="Unassembled WGS sequence"/>
</dbReference>
<evidence type="ECO:0000313" key="1">
    <source>
        <dbReference type="EMBL" id="KHJ94437.1"/>
    </source>
</evidence>
<dbReference type="SUPFAM" id="SSF53448">
    <property type="entry name" value="Nucleotide-diphospho-sugar transferases"/>
    <property type="match status" value="1"/>
</dbReference>
<name>A0A0B1TF28_OESDE</name>
<dbReference type="Gene3D" id="3.90.550.10">
    <property type="entry name" value="Spore Coat Polysaccharide Biosynthesis Protein SpsA, Chain A"/>
    <property type="match status" value="1"/>
</dbReference>
<proteinExistence type="predicted"/>
<dbReference type="PANTHER" id="PTHR31562:SF2">
    <property type="entry name" value="NUCLEOTIDE-DIPHOSPHO-SUGAR TRANSFERASE"/>
    <property type="match status" value="1"/>
</dbReference>
<protein>
    <recommendedName>
        <fullName evidence="3">Nucleotide-diphospho-sugar transferase domain-containing protein</fullName>
    </recommendedName>
</protein>